<reference evidence="7" key="2">
    <citation type="submission" date="2019-01" db="UniProtKB">
        <authorList>
            <consortium name="EnsemblPlants"/>
        </authorList>
    </citation>
    <scope>IDENTIFICATION</scope>
    <source>
        <strain evidence="7">cv. Heinz 1706</strain>
    </source>
</reference>
<evidence type="ECO:0000313" key="8">
    <source>
        <dbReference type="Proteomes" id="UP000004994"/>
    </source>
</evidence>
<evidence type="ECO:0000256" key="1">
    <source>
        <dbReference type="ARBA" id="ARBA00004123"/>
    </source>
</evidence>
<organism evidence="7">
    <name type="scientific">Solanum lycopersicum</name>
    <name type="common">Tomato</name>
    <name type="synonym">Lycopersicon esculentum</name>
    <dbReference type="NCBI Taxonomy" id="4081"/>
    <lineage>
        <taxon>Eukaryota</taxon>
        <taxon>Viridiplantae</taxon>
        <taxon>Streptophyta</taxon>
        <taxon>Embryophyta</taxon>
        <taxon>Tracheophyta</taxon>
        <taxon>Spermatophyta</taxon>
        <taxon>Magnoliopsida</taxon>
        <taxon>eudicotyledons</taxon>
        <taxon>Gunneridae</taxon>
        <taxon>Pentapetalae</taxon>
        <taxon>asterids</taxon>
        <taxon>lamiids</taxon>
        <taxon>Solanales</taxon>
        <taxon>Solanaceae</taxon>
        <taxon>Solanoideae</taxon>
        <taxon>Solaneae</taxon>
        <taxon>Solanum</taxon>
        <taxon>Solanum subgen. Lycopersicon</taxon>
    </lineage>
</organism>
<evidence type="ECO:0000256" key="4">
    <source>
        <dbReference type="ARBA" id="ARBA00023163"/>
    </source>
</evidence>
<dbReference type="InterPro" id="IPR044800">
    <property type="entry name" value="LEC2-like"/>
</dbReference>
<dbReference type="EnsemblPlants" id="Solyc12g036745.1.1">
    <property type="protein sequence ID" value="Solyc12g036745.1.1"/>
    <property type="gene ID" value="Solyc12g036745.1"/>
</dbReference>
<keyword evidence="5" id="KW-0539">Nucleus</keyword>
<dbReference type="STRING" id="4081.A0A3Q7JV56"/>
<keyword evidence="8" id="KW-1185">Reference proteome</keyword>
<keyword evidence="4" id="KW-0804">Transcription</keyword>
<comment type="subcellular location">
    <subcellularLocation>
        <location evidence="1">Nucleus</location>
    </subcellularLocation>
</comment>
<reference evidence="7" key="1">
    <citation type="journal article" date="2012" name="Nature">
        <title>The tomato genome sequence provides insights into fleshy fruit evolution.</title>
        <authorList>
            <consortium name="Tomato Genome Consortium"/>
        </authorList>
    </citation>
    <scope>NUCLEOTIDE SEQUENCE [LARGE SCALE GENOMIC DNA]</scope>
    <source>
        <strain evidence="7">cv. Heinz 1706</strain>
    </source>
</reference>
<dbReference type="SUPFAM" id="SSF101936">
    <property type="entry name" value="DNA-binding pseudobarrel domain"/>
    <property type="match status" value="1"/>
</dbReference>
<evidence type="ECO:0000256" key="2">
    <source>
        <dbReference type="ARBA" id="ARBA00023015"/>
    </source>
</evidence>
<dbReference type="Gramene" id="Solyc12g036745.1.1">
    <property type="protein sequence ID" value="Solyc12g036745.1.1"/>
    <property type="gene ID" value="Solyc12g036745.1"/>
</dbReference>
<evidence type="ECO:0000256" key="3">
    <source>
        <dbReference type="ARBA" id="ARBA00023125"/>
    </source>
</evidence>
<dbReference type="Proteomes" id="UP000004994">
    <property type="component" value="Chromosome 12"/>
</dbReference>
<evidence type="ECO:0000313" key="7">
    <source>
        <dbReference type="EnsemblPlants" id="Solyc12g036745.1.1"/>
    </source>
</evidence>
<dbReference type="InterPro" id="IPR015300">
    <property type="entry name" value="DNA-bd_pseudobarrel_sf"/>
</dbReference>
<dbReference type="Pfam" id="PF02362">
    <property type="entry name" value="B3"/>
    <property type="match status" value="1"/>
</dbReference>
<name>A0A3Q7JV56_SOLLC</name>
<proteinExistence type="predicted"/>
<dbReference type="Gene3D" id="2.40.330.10">
    <property type="entry name" value="DNA-binding pseudobarrel domain"/>
    <property type="match status" value="1"/>
</dbReference>
<sequence>MEGESNNISDSRLMKGVLDELNGQCTKSKFQYCLRGNNEFKHLFHKVLTPSDVENKKFVIPRRYAIKYFSHIHHNEEIDIYDSSTQLWRFRFFYCQSSKKFSFTKGWPKFVMVKGLRARDIIVFNLCESKNGTNETLNTFVIDVVKSNEGLKLDLALNNNAIDADAALTPVLLFGKQIVVIVKSSTCYIFKITNLALLLKLNLATSIHNDVSVFQKRLYYEVEDTLLIPKLLTLFQTITLS</sequence>
<dbReference type="PANTHER" id="PTHR31140:SF110">
    <property type="entry name" value="TF-B3 DOMAIN-CONTAINING PROTEIN"/>
    <property type="match status" value="1"/>
</dbReference>
<keyword evidence="3" id="KW-0238">DNA-binding</keyword>
<dbReference type="GO" id="GO:0005634">
    <property type="term" value="C:nucleus"/>
    <property type="evidence" value="ECO:0007669"/>
    <property type="project" value="UniProtKB-SubCell"/>
</dbReference>
<dbReference type="GO" id="GO:0003700">
    <property type="term" value="F:DNA-binding transcription factor activity"/>
    <property type="evidence" value="ECO:0007669"/>
    <property type="project" value="InterPro"/>
</dbReference>
<dbReference type="CDD" id="cd10017">
    <property type="entry name" value="B3_DNA"/>
    <property type="match status" value="1"/>
</dbReference>
<protein>
    <recommendedName>
        <fullName evidence="6">TF-B3 domain-containing protein</fullName>
    </recommendedName>
</protein>
<dbReference type="PROSITE" id="PS50863">
    <property type="entry name" value="B3"/>
    <property type="match status" value="1"/>
</dbReference>
<accession>A0A3Q7JV56</accession>
<dbReference type="SMART" id="SM01019">
    <property type="entry name" value="B3"/>
    <property type="match status" value="1"/>
</dbReference>
<dbReference type="AlphaFoldDB" id="A0A3Q7JV56"/>
<dbReference type="GO" id="GO:0003677">
    <property type="term" value="F:DNA binding"/>
    <property type="evidence" value="ECO:0007669"/>
    <property type="project" value="UniProtKB-KW"/>
</dbReference>
<dbReference type="PANTHER" id="PTHR31140">
    <property type="entry name" value="B3 DOMAIN-CONTAINING TRANSCRIPTION FACTOR ABI3"/>
    <property type="match status" value="1"/>
</dbReference>
<dbReference type="InParanoid" id="A0A3Q7JV56"/>
<keyword evidence="2" id="KW-0805">Transcription regulation</keyword>
<feature type="domain" description="TF-B3" evidence="6">
    <location>
        <begin position="43"/>
        <end position="148"/>
    </location>
</feature>
<dbReference type="InterPro" id="IPR003340">
    <property type="entry name" value="B3_DNA-bd"/>
</dbReference>
<evidence type="ECO:0000256" key="5">
    <source>
        <dbReference type="ARBA" id="ARBA00023242"/>
    </source>
</evidence>
<evidence type="ECO:0000259" key="6">
    <source>
        <dbReference type="PROSITE" id="PS50863"/>
    </source>
</evidence>